<evidence type="ECO:0000313" key="3">
    <source>
        <dbReference type="Proteomes" id="UP001165120"/>
    </source>
</evidence>
<protein>
    <submittedName>
        <fullName evidence="2">Unnamed protein product</fullName>
    </submittedName>
</protein>
<reference evidence="2" key="1">
    <citation type="submission" date="2023-04" db="EMBL/GenBank/DDBJ databases">
        <title>Candida boidinii NBRC 10035.</title>
        <authorList>
            <person name="Ichikawa N."/>
            <person name="Sato H."/>
            <person name="Tonouchi N."/>
        </authorList>
    </citation>
    <scope>NUCLEOTIDE SEQUENCE</scope>
    <source>
        <strain evidence="2">NBRC 10035</strain>
    </source>
</reference>
<keyword evidence="1" id="KW-0812">Transmembrane</keyword>
<accession>A0A9W6T5F5</accession>
<keyword evidence="3" id="KW-1185">Reference proteome</keyword>
<feature type="transmembrane region" description="Helical" evidence="1">
    <location>
        <begin position="12"/>
        <end position="32"/>
    </location>
</feature>
<sequence length="93" mass="10294">MKQYIYLIYSVDYYLILGFAQHLIFVLGYYAVVVVAVVVVVVAVVGVVVVAVVAAAVAAAAVVAFDYYFGMENEQQVQNLQDLEQLINHHQNL</sequence>
<organism evidence="2 3">
    <name type="scientific">Candida boidinii</name>
    <name type="common">Yeast</name>
    <dbReference type="NCBI Taxonomy" id="5477"/>
    <lineage>
        <taxon>Eukaryota</taxon>
        <taxon>Fungi</taxon>
        <taxon>Dikarya</taxon>
        <taxon>Ascomycota</taxon>
        <taxon>Saccharomycotina</taxon>
        <taxon>Pichiomycetes</taxon>
        <taxon>Pichiales</taxon>
        <taxon>Pichiaceae</taxon>
        <taxon>Ogataea</taxon>
        <taxon>Ogataea/Candida clade</taxon>
    </lineage>
</organism>
<keyword evidence="1" id="KW-1133">Transmembrane helix</keyword>
<dbReference type="AlphaFoldDB" id="A0A9W6T5F5"/>
<proteinExistence type="predicted"/>
<dbReference type="EMBL" id="BSXN01003558">
    <property type="protein sequence ID" value="GME79517.1"/>
    <property type="molecule type" value="Genomic_DNA"/>
</dbReference>
<dbReference type="Proteomes" id="UP001165120">
    <property type="component" value="Unassembled WGS sequence"/>
</dbReference>
<feature type="transmembrane region" description="Helical" evidence="1">
    <location>
        <begin position="38"/>
        <end position="65"/>
    </location>
</feature>
<keyword evidence="1" id="KW-0472">Membrane</keyword>
<comment type="caution">
    <text evidence="2">The sequence shown here is derived from an EMBL/GenBank/DDBJ whole genome shotgun (WGS) entry which is preliminary data.</text>
</comment>
<evidence type="ECO:0000313" key="2">
    <source>
        <dbReference type="EMBL" id="GME79517.1"/>
    </source>
</evidence>
<name>A0A9W6T5F5_CANBO</name>
<gene>
    <name evidence="2" type="ORF">Cboi02_000615200</name>
</gene>
<evidence type="ECO:0000256" key="1">
    <source>
        <dbReference type="SAM" id="Phobius"/>
    </source>
</evidence>